<evidence type="ECO:0000256" key="1">
    <source>
        <dbReference type="ARBA" id="ARBA00008455"/>
    </source>
</evidence>
<dbReference type="AlphaFoldDB" id="A0A7J6MUC3"/>
<organism evidence="5 6">
    <name type="scientific">Perkinsus chesapeaki</name>
    <name type="common">Clam parasite</name>
    <name type="synonym">Perkinsus andrewsi</name>
    <dbReference type="NCBI Taxonomy" id="330153"/>
    <lineage>
        <taxon>Eukaryota</taxon>
        <taxon>Sar</taxon>
        <taxon>Alveolata</taxon>
        <taxon>Perkinsozoa</taxon>
        <taxon>Perkinsea</taxon>
        <taxon>Perkinsida</taxon>
        <taxon>Perkinsidae</taxon>
        <taxon>Perkinsus</taxon>
    </lineage>
</organism>
<dbReference type="Pfam" id="PF00112">
    <property type="entry name" value="Peptidase_C1"/>
    <property type="match status" value="1"/>
</dbReference>
<dbReference type="OrthoDB" id="65740at2759"/>
<evidence type="ECO:0000259" key="4">
    <source>
        <dbReference type="SMART" id="SM00645"/>
    </source>
</evidence>
<keyword evidence="6" id="KW-1185">Reference proteome</keyword>
<evidence type="ECO:0000313" key="5">
    <source>
        <dbReference type="EMBL" id="KAF4674810.1"/>
    </source>
</evidence>
<dbReference type="SMART" id="SM00645">
    <property type="entry name" value="Pept_C1"/>
    <property type="match status" value="1"/>
</dbReference>
<dbReference type="PANTHER" id="PTHR12411">
    <property type="entry name" value="CYSTEINE PROTEASE FAMILY C1-RELATED"/>
    <property type="match status" value="1"/>
</dbReference>
<reference evidence="5 6" key="1">
    <citation type="submission" date="2020-04" db="EMBL/GenBank/DDBJ databases">
        <title>Perkinsus chesapeaki whole genome sequence.</title>
        <authorList>
            <person name="Bogema D.R."/>
        </authorList>
    </citation>
    <scope>NUCLEOTIDE SEQUENCE [LARGE SCALE GENOMIC DNA]</scope>
    <source>
        <strain evidence="5">ATCC PRA-425</strain>
    </source>
</reference>
<accession>A0A7J6MUC3</accession>
<sequence>MNLHMYAVVCTHLLLMWSFYAAAINDGDCYGKPIGHCHYDSLASEPLYGCLCNGANLGVEFGEEDTLVAVFCTQGCNDNAPCPNSTIGKPTCSPVLTGGGMCMLTCKTTKLLSLDKCPVAVSVYTKIPEFQPYEGGVLDSDNCFGKPNHAMLLAGYGTDEKLGKDCWILKNWWGIECGEGGYMRLVRKKDEKPKGPCSMYVLNPTRPTLPNPLKATACLT</sequence>
<comment type="similarity">
    <text evidence="1">Belongs to the peptidase C1 family.</text>
</comment>
<dbReference type="Proteomes" id="UP000591131">
    <property type="component" value="Unassembled WGS sequence"/>
</dbReference>
<dbReference type="EMBL" id="JAAPAO010000057">
    <property type="protein sequence ID" value="KAF4674810.1"/>
    <property type="molecule type" value="Genomic_DNA"/>
</dbReference>
<dbReference type="InterPro" id="IPR000668">
    <property type="entry name" value="Peptidase_C1A_C"/>
</dbReference>
<evidence type="ECO:0000256" key="2">
    <source>
        <dbReference type="ARBA" id="ARBA00023145"/>
    </source>
</evidence>
<feature type="domain" description="Peptidase C1A papain C-terminal" evidence="4">
    <location>
        <begin position="35"/>
        <end position="208"/>
    </location>
</feature>
<dbReference type="InterPro" id="IPR038765">
    <property type="entry name" value="Papain-like_cys_pep_sf"/>
</dbReference>
<evidence type="ECO:0000313" key="6">
    <source>
        <dbReference type="Proteomes" id="UP000591131"/>
    </source>
</evidence>
<proteinExistence type="inferred from homology"/>
<comment type="caution">
    <text evidence="5">The sequence shown here is derived from an EMBL/GenBank/DDBJ whole genome shotgun (WGS) entry which is preliminary data.</text>
</comment>
<evidence type="ECO:0000256" key="3">
    <source>
        <dbReference type="SAM" id="SignalP"/>
    </source>
</evidence>
<feature type="signal peptide" evidence="3">
    <location>
        <begin position="1"/>
        <end position="23"/>
    </location>
</feature>
<dbReference type="InterPro" id="IPR013128">
    <property type="entry name" value="Peptidase_C1A"/>
</dbReference>
<keyword evidence="3" id="KW-0732">Signal</keyword>
<gene>
    <name evidence="5" type="ORF">FOL47_008688</name>
</gene>
<dbReference type="Gene3D" id="3.90.70.10">
    <property type="entry name" value="Cysteine proteinases"/>
    <property type="match status" value="1"/>
</dbReference>
<feature type="chain" id="PRO_5029659298" description="Peptidase C1A papain C-terminal domain-containing protein" evidence="3">
    <location>
        <begin position="24"/>
        <end position="220"/>
    </location>
</feature>
<name>A0A7J6MUC3_PERCH</name>
<dbReference type="GO" id="GO:0008234">
    <property type="term" value="F:cysteine-type peptidase activity"/>
    <property type="evidence" value="ECO:0007669"/>
    <property type="project" value="InterPro"/>
</dbReference>
<protein>
    <recommendedName>
        <fullName evidence="4">Peptidase C1A papain C-terminal domain-containing protein</fullName>
    </recommendedName>
</protein>
<dbReference type="SUPFAM" id="SSF54001">
    <property type="entry name" value="Cysteine proteinases"/>
    <property type="match status" value="1"/>
</dbReference>
<keyword evidence="2" id="KW-0865">Zymogen</keyword>
<dbReference type="GO" id="GO:0006508">
    <property type="term" value="P:proteolysis"/>
    <property type="evidence" value="ECO:0007669"/>
    <property type="project" value="InterPro"/>
</dbReference>